<dbReference type="Proteomes" id="UP000830671">
    <property type="component" value="Chromosome 1"/>
</dbReference>
<dbReference type="GeneID" id="73336154"/>
<evidence type="ECO:0000313" key="3">
    <source>
        <dbReference type="Proteomes" id="UP000830671"/>
    </source>
</evidence>
<organism evidence="2 3">
    <name type="scientific">Colletotrichum lupini</name>
    <dbReference type="NCBI Taxonomy" id="145971"/>
    <lineage>
        <taxon>Eukaryota</taxon>
        <taxon>Fungi</taxon>
        <taxon>Dikarya</taxon>
        <taxon>Ascomycota</taxon>
        <taxon>Pezizomycotina</taxon>
        <taxon>Sordariomycetes</taxon>
        <taxon>Hypocreomycetidae</taxon>
        <taxon>Glomerellales</taxon>
        <taxon>Glomerellaceae</taxon>
        <taxon>Colletotrichum</taxon>
        <taxon>Colletotrichum acutatum species complex</taxon>
    </lineage>
</organism>
<feature type="compositionally biased region" description="Basic and acidic residues" evidence="1">
    <location>
        <begin position="33"/>
        <end position="49"/>
    </location>
</feature>
<protein>
    <submittedName>
        <fullName evidence="2">Uncharacterized protein</fullName>
    </submittedName>
</protein>
<gene>
    <name evidence="2" type="ORF">CLUP02_02110</name>
</gene>
<dbReference type="KEGG" id="clup:CLUP02_02110"/>
<dbReference type="RefSeq" id="XP_049137101.1">
    <property type="nucleotide sequence ID" value="XM_049281144.1"/>
</dbReference>
<dbReference type="AlphaFoldDB" id="A0A9Q8W9X1"/>
<sequence>MQPAPPGFSKRMSRFRSFGLGGQDENRNSGIQVRKEEQKRNGVDGDRRKSGVGCHRSNSFSILASHARSRRSNAPRFWAFSALFLVQGVYDTLVNPFPRGIGWLRGLVVAWFTGSEPPPGSSLLTLRTAE</sequence>
<dbReference type="EMBL" id="CP019471">
    <property type="protein sequence ID" value="UQC75456.1"/>
    <property type="molecule type" value="Genomic_DNA"/>
</dbReference>
<reference evidence="2" key="1">
    <citation type="journal article" date="2021" name="Mol. Plant Microbe Interact.">
        <title>Complete Genome Sequence of the Plant-Pathogenic Fungus Colletotrichum lupini.</title>
        <authorList>
            <person name="Baroncelli R."/>
            <person name="Pensec F."/>
            <person name="Da Lio D."/>
            <person name="Boufleur T."/>
            <person name="Vicente I."/>
            <person name="Sarrocco S."/>
            <person name="Picot A."/>
            <person name="Baraldi E."/>
            <person name="Sukno S."/>
            <person name="Thon M."/>
            <person name="Le Floch G."/>
        </authorList>
    </citation>
    <scope>NUCLEOTIDE SEQUENCE</scope>
    <source>
        <strain evidence="2">IMI 504893</strain>
    </source>
</reference>
<name>A0A9Q8W9X1_9PEZI</name>
<evidence type="ECO:0000313" key="2">
    <source>
        <dbReference type="EMBL" id="UQC75456.1"/>
    </source>
</evidence>
<proteinExistence type="predicted"/>
<evidence type="ECO:0000256" key="1">
    <source>
        <dbReference type="SAM" id="MobiDB-lite"/>
    </source>
</evidence>
<accession>A0A9Q8W9X1</accession>
<keyword evidence="3" id="KW-1185">Reference proteome</keyword>
<feature type="region of interest" description="Disordered" evidence="1">
    <location>
        <begin position="1"/>
        <end position="52"/>
    </location>
</feature>